<dbReference type="GO" id="GO:0003700">
    <property type="term" value="F:DNA-binding transcription factor activity"/>
    <property type="evidence" value="ECO:0007669"/>
    <property type="project" value="InterPro"/>
</dbReference>
<evidence type="ECO:0000256" key="1">
    <source>
        <dbReference type="ARBA" id="ARBA00023125"/>
    </source>
</evidence>
<dbReference type="PATRIC" id="fig|571913.6.peg.23"/>
<dbReference type="InterPro" id="IPR000551">
    <property type="entry name" value="MerR-type_HTH_dom"/>
</dbReference>
<name>A0A0K1JDF8_9MICO</name>
<dbReference type="GO" id="GO:0003677">
    <property type="term" value="F:DNA binding"/>
    <property type="evidence" value="ECO:0007669"/>
    <property type="project" value="UniProtKB-KW"/>
</dbReference>
<evidence type="ECO:0000313" key="3">
    <source>
        <dbReference type="EMBL" id="AKU14643.1"/>
    </source>
</evidence>
<dbReference type="InterPro" id="IPR009061">
    <property type="entry name" value="DNA-bd_dom_put_sf"/>
</dbReference>
<feature type="domain" description="HTH merR-type" evidence="2">
    <location>
        <begin position="22"/>
        <end position="81"/>
    </location>
</feature>
<keyword evidence="4" id="KW-1185">Reference proteome</keyword>
<evidence type="ECO:0000313" key="4">
    <source>
        <dbReference type="Proteomes" id="UP000066480"/>
    </source>
</evidence>
<gene>
    <name evidence="3" type="ORF">VV02_00115</name>
</gene>
<dbReference type="OrthoDB" id="9802039at2"/>
<dbReference type="Gene3D" id="1.10.1660.10">
    <property type="match status" value="1"/>
</dbReference>
<dbReference type="SMART" id="SM00422">
    <property type="entry name" value="HTH_MERR"/>
    <property type="match status" value="1"/>
</dbReference>
<dbReference type="PANTHER" id="PTHR30204:SF93">
    <property type="entry name" value="HTH MERR-TYPE DOMAIN-CONTAINING PROTEIN"/>
    <property type="match status" value="1"/>
</dbReference>
<accession>A0A0K1JDF8</accession>
<dbReference type="AlphaFoldDB" id="A0A0K1JDF8"/>
<dbReference type="InterPro" id="IPR047057">
    <property type="entry name" value="MerR_fam"/>
</dbReference>
<dbReference type="EMBL" id="CP011112">
    <property type="protein sequence ID" value="AKU14643.1"/>
    <property type="molecule type" value="Genomic_DNA"/>
</dbReference>
<reference evidence="3 4" key="1">
    <citation type="submission" date="2015-03" db="EMBL/GenBank/DDBJ databases">
        <title>Luteipulveratus halotolerans sp. nov., a novel actinobacterium (Dermacoccaceae) from Sarawak, Malaysia.</title>
        <authorList>
            <person name="Juboi H."/>
            <person name="Basik A."/>
            <person name="Shamsul S.S."/>
            <person name="Arnold P."/>
            <person name="Schmitt E.K."/>
            <person name="Sanglier J.-J."/>
            <person name="Yeo T."/>
        </authorList>
    </citation>
    <scope>NUCLEOTIDE SEQUENCE [LARGE SCALE GENOMIC DNA]</scope>
    <source>
        <strain evidence="3 4">MN07-A0370</strain>
    </source>
</reference>
<dbReference type="STRING" id="571913.VV02_00115"/>
<organism evidence="3 4">
    <name type="scientific">Luteipulveratus mongoliensis</name>
    <dbReference type="NCBI Taxonomy" id="571913"/>
    <lineage>
        <taxon>Bacteria</taxon>
        <taxon>Bacillati</taxon>
        <taxon>Actinomycetota</taxon>
        <taxon>Actinomycetes</taxon>
        <taxon>Micrococcales</taxon>
        <taxon>Dermacoccaceae</taxon>
        <taxon>Luteipulveratus</taxon>
    </lineage>
</organism>
<dbReference type="PROSITE" id="PS50937">
    <property type="entry name" value="HTH_MERR_2"/>
    <property type="match status" value="1"/>
</dbReference>
<keyword evidence="1" id="KW-0238">DNA-binding</keyword>
<proteinExistence type="predicted"/>
<dbReference type="Proteomes" id="UP000066480">
    <property type="component" value="Chromosome"/>
</dbReference>
<protein>
    <submittedName>
        <fullName evidence="3">MerR family transcriptional regulator</fullName>
    </submittedName>
</protein>
<dbReference type="Pfam" id="PF13411">
    <property type="entry name" value="MerR_1"/>
    <property type="match status" value="1"/>
</dbReference>
<evidence type="ECO:0000259" key="2">
    <source>
        <dbReference type="PROSITE" id="PS50937"/>
    </source>
</evidence>
<dbReference type="PANTHER" id="PTHR30204">
    <property type="entry name" value="REDOX-CYCLING DRUG-SENSING TRANSCRIPTIONAL ACTIVATOR SOXR"/>
    <property type="match status" value="1"/>
</dbReference>
<dbReference type="KEGG" id="lmoi:VV02_00115"/>
<dbReference type="SUPFAM" id="SSF46955">
    <property type="entry name" value="Putative DNA-binding domain"/>
    <property type="match status" value="1"/>
</dbReference>
<sequence length="253" mass="27795">MPRMSQVPRPVGELSLDELVARSGVGVRTIRFYTSRGMLPAPTKRGRSAYYTADHLARLELVRELQAHGFTLAAIESYLARIPSDATPETIALHRTLLAPWMPDLPETLTRAELDARAGRPLSKDDLETLSTLGIVQLVSRDHYQVAGAHLSIGVTMLDLGLPPAAALAAHEIFTAHGRAIADELTELFRTQVWPAYKEAGLPPDQLRETVERFKPLTIAALVAAYESAVNETKRETVTRRTTDLASPQSLVE</sequence>